<feature type="region of interest" description="Disordered" evidence="1">
    <location>
        <begin position="125"/>
        <end position="173"/>
    </location>
</feature>
<evidence type="ECO:0000313" key="4">
    <source>
        <dbReference type="Proteomes" id="UP000244903"/>
    </source>
</evidence>
<organism evidence="3 4">
    <name type="scientific">Dietzia psychralcaliphila</name>
    <dbReference type="NCBI Taxonomy" id="139021"/>
    <lineage>
        <taxon>Bacteria</taxon>
        <taxon>Bacillati</taxon>
        <taxon>Actinomycetota</taxon>
        <taxon>Actinomycetes</taxon>
        <taxon>Mycobacteriales</taxon>
        <taxon>Dietziaceae</taxon>
        <taxon>Dietzia</taxon>
    </lineage>
</organism>
<evidence type="ECO:0000256" key="1">
    <source>
        <dbReference type="SAM" id="MobiDB-lite"/>
    </source>
</evidence>
<evidence type="ECO:0000256" key="2">
    <source>
        <dbReference type="SAM" id="Phobius"/>
    </source>
</evidence>
<dbReference type="AlphaFoldDB" id="A0AAD0JVR6"/>
<feature type="compositionally biased region" description="Polar residues" evidence="1">
    <location>
        <begin position="1"/>
        <end position="14"/>
    </location>
</feature>
<keyword evidence="4" id="KW-1185">Reference proteome</keyword>
<keyword evidence="2" id="KW-1133">Transmembrane helix</keyword>
<keyword evidence="2" id="KW-0472">Membrane</keyword>
<keyword evidence="2" id="KW-0812">Transmembrane</keyword>
<feature type="compositionally biased region" description="Polar residues" evidence="1">
    <location>
        <begin position="141"/>
        <end position="156"/>
    </location>
</feature>
<dbReference type="EMBL" id="CP015453">
    <property type="protein sequence ID" value="AWH96361.1"/>
    <property type="molecule type" value="Genomic_DNA"/>
</dbReference>
<dbReference type="Proteomes" id="UP000244903">
    <property type="component" value="Chromosome"/>
</dbReference>
<proteinExistence type="predicted"/>
<gene>
    <name evidence="3" type="ORF">A6048_13650</name>
</gene>
<accession>A0AAD0JVR6</accession>
<dbReference type="KEGG" id="dpc:A6048_13650"/>
<sequence length="199" mass="21629">MQAEQRQTLEVSLNETREDVEAQHREAVTRVEKLASEIDTESKRIRVLLASAGVPVLVGGAPEDSDTSTVDAEGPDELLDRLRGLAHEIGRQSATLEGILRAERRAGTRAEEEVARRVALAERARERQAAMDQARREATRSRQSATEQPPLESTTPVPDEPAPHPATQPAVSGGWRTSPVIWGILVAIAMAVLLALVLL</sequence>
<protein>
    <submittedName>
        <fullName evidence="3">Uncharacterized protein</fullName>
    </submittedName>
</protein>
<feature type="region of interest" description="Disordered" evidence="1">
    <location>
        <begin position="1"/>
        <end position="24"/>
    </location>
</feature>
<feature type="compositionally biased region" description="Basic and acidic residues" evidence="1">
    <location>
        <begin position="125"/>
        <end position="140"/>
    </location>
</feature>
<reference evidence="3 4" key="1">
    <citation type="submission" date="2016-04" db="EMBL/GenBank/DDBJ databases">
        <title>Complete genome sequence of the haloalkaliphilic hydrocarbon-degrading bacterium Dietzia psychralcaliphila ILA-1T, isolated from a drain of a fish product-processing plant.</title>
        <authorList>
            <person name="Zhao J."/>
            <person name="Hu B."/>
            <person name="Geng S."/>
            <person name="Nie Y."/>
            <person name="Tang Y."/>
        </authorList>
    </citation>
    <scope>NUCLEOTIDE SEQUENCE [LARGE SCALE GENOMIC DNA]</scope>
    <source>
        <strain evidence="3 4">ILA-1</strain>
    </source>
</reference>
<evidence type="ECO:0000313" key="3">
    <source>
        <dbReference type="EMBL" id="AWH96361.1"/>
    </source>
</evidence>
<feature type="transmembrane region" description="Helical" evidence="2">
    <location>
        <begin position="180"/>
        <end position="198"/>
    </location>
</feature>
<name>A0AAD0JVR6_9ACTN</name>
<feature type="compositionally biased region" description="Basic and acidic residues" evidence="1">
    <location>
        <begin position="15"/>
        <end position="24"/>
    </location>
</feature>